<reference evidence="3" key="1">
    <citation type="journal article" date="2019" name="Int. J. Syst. Evol. Microbiol.">
        <title>The Global Catalogue of Microorganisms (GCM) 10K type strain sequencing project: providing services to taxonomists for standard genome sequencing and annotation.</title>
        <authorList>
            <consortium name="The Broad Institute Genomics Platform"/>
            <consortium name="The Broad Institute Genome Sequencing Center for Infectious Disease"/>
            <person name="Wu L."/>
            <person name="Ma J."/>
        </authorList>
    </citation>
    <scope>NUCLEOTIDE SEQUENCE [LARGE SCALE GENOMIC DNA]</scope>
    <source>
        <strain evidence="3">JCM 18303</strain>
    </source>
</reference>
<evidence type="ECO:0000256" key="1">
    <source>
        <dbReference type="SAM" id="MobiDB-lite"/>
    </source>
</evidence>
<organism evidence="2 3">
    <name type="scientific">Pseudonocardia eucalypti</name>
    <dbReference type="NCBI Taxonomy" id="648755"/>
    <lineage>
        <taxon>Bacteria</taxon>
        <taxon>Bacillati</taxon>
        <taxon>Actinomycetota</taxon>
        <taxon>Actinomycetes</taxon>
        <taxon>Pseudonocardiales</taxon>
        <taxon>Pseudonocardiaceae</taxon>
        <taxon>Pseudonocardia</taxon>
    </lineage>
</organism>
<dbReference type="Proteomes" id="UP001428817">
    <property type="component" value="Unassembled WGS sequence"/>
</dbReference>
<gene>
    <name evidence="2" type="ORF">GCM10023321_63740</name>
</gene>
<keyword evidence="3" id="KW-1185">Reference proteome</keyword>
<evidence type="ECO:0000313" key="3">
    <source>
        <dbReference type="Proteomes" id="UP001428817"/>
    </source>
</evidence>
<dbReference type="EMBL" id="BAABJP010000041">
    <property type="protein sequence ID" value="GAA5168943.1"/>
    <property type="molecule type" value="Genomic_DNA"/>
</dbReference>
<sequence>MRKQLGDPEQIIDRDGYLPAERRETNLRDHMNYWRHRMLRTWAGEDRRRFNALFKMPMPGPAAMCSECQAPSEWHGYDLSLRLFQQPPPPGSGAETIGNLMPGWWDRCAASTAYQITHIWGGKGALPDFDGEQWVAMLPPRLRTIFAPAPPKPKRKPQPKPRPLAVLEPGPINDVMARLAEAQAKYPTAQVRRGDGGNWELWPS</sequence>
<proteinExistence type="predicted"/>
<comment type="caution">
    <text evidence="2">The sequence shown here is derived from an EMBL/GenBank/DDBJ whole genome shotgun (WGS) entry which is preliminary data.</text>
</comment>
<name>A0ABP9QWW8_9PSEU</name>
<evidence type="ECO:0000313" key="2">
    <source>
        <dbReference type="EMBL" id="GAA5168943.1"/>
    </source>
</evidence>
<protein>
    <submittedName>
        <fullName evidence="2">Uncharacterized protein</fullName>
    </submittedName>
</protein>
<accession>A0ABP9QWW8</accession>
<feature type="region of interest" description="Disordered" evidence="1">
    <location>
        <begin position="146"/>
        <end position="168"/>
    </location>
</feature>